<organism evidence="1 2">
    <name type="scientific">Saccharomyces uvarum</name>
    <name type="common">Yeast</name>
    <name type="synonym">Saccharomyces bayanus var. uvarum</name>
    <dbReference type="NCBI Taxonomy" id="230603"/>
    <lineage>
        <taxon>Eukaryota</taxon>
        <taxon>Fungi</taxon>
        <taxon>Dikarya</taxon>
        <taxon>Ascomycota</taxon>
        <taxon>Saccharomycotina</taxon>
        <taxon>Saccharomycetes</taxon>
        <taxon>Saccharomycetales</taxon>
        <taxon>Saccharomycetaceae</taxon>
        <taxon>Saccharomyces</taxon>
    </lineage>
</organism>
<evidence type="ECO:0000313" key="2">
    <source>
        <dbReference type="Proteomes" id="UP001162090"/>
    </source>
</evidence>
<name>A0AA35J9J3_SACUV</name>
<proteinExistence type="predicted"/>
<protein>
    <submittedName>
        <fullName evidence="1">Uncharacterized protein</fullName>
    </submittedName>
</protein>
<sequence length="272" mass="31540">MGLAETSFLRRNCILVEIKLFYNTLFPPKELYWNHRITTELSKFSDIKYARPTFTIGKGTFKKTSPKLDLILAAPDIHKLTTVLFNLRAFIMNKKEEKSTITMSHHGPGVPSNEGEDRNLEQIYSSLLTTWSGDIRAQDSSFIQLQPDTSLLFARRPANYANTTENRRVDLSSRDFFRLHEEQHDKNDDVRAADYFEPPAEIKESGYGPNLIRLEPSLYYNYSSLPDNMKLWLNGLEDNKKTLMEIDEKATERLDMLLHGFKGFPEVHDNKR</sequence>
<gene>
    <name evidence="1" type="primary">SUVC16G3980</name>
    <name evidence="1" type="ORF">SUVC_16G3980</name>
</gene>
<evidence type="ECO:0000313" key="1">
    <source>
        <dbReference type="EMBL" id="CAI4053803.1"/>
    </source>
</evidence>
<dbReference type="EMBL" id="OX365927">
    <property type="protein sequence ID" value="CAI4053803.1"/>
    <property type="molecule type" value="Genomic_DNA"/>
</dbReference>
<dbReference type="AlphaFoldDB" id="A0AA35J9J3"/>
<accession>A0AA35J9J3</accession>
<reference evidence="1" key="1">
    <citation type="submission" date="2022-10" db="EMBL/GenBank/DDBJ databases">
        <authorList>
            <person name="Byrne P K."/>
        </authorList>
    </citation>
    <scope>NUCLEOTIDE SEQUENCE</scope>
    <source>
        <strain evidence="1">CBS7001</strain>
    </source>
</reference>
<dbReference type="Proteomes" id="UP001162090">
    <property type="component" value="Chromosome 16"/>
</dbReference>